<keyword evidence="1" id="KW-0732">Signal</keyword>
<evidence type="ECO:0000313" key="3">
    <source>
        <dbReference type="EMBL" id="CAF1364273.1"/>
    </source>
</evidence>
<proteinExistence type="predicted"/>
<dbReference type="EMBL" id="CAJOBD010008575">
    <property type="protein sequence ID" value="CAF4115930.1"/>
    <property type="molecule type" value="Genomic_DNA"/>
</dbReference>
<evidence type="ECO:0000313" key="6">
    <source>
        <dbReference type="EMBL" id="CAF3883327.1"/>
    </source>
</evidence>
<name>A0A815AD53_9BILA</name>
<dbReference type="Proteomes" id="UP000663874">
    <property type="component" value="Unassembled WGS sequence"/>
</dbReference>
<dbReference type="EMBL" id="CAJOAX010003975">
    <property type="protein sequence ID" value="CAF3883327.1"/>
    <property type="molecule type" value="Genomic_DNA"/>
</dbReference>
<evidence type="ECO:0000313" key="5">
    <source>
        <dbReference type="EMBL" id="CAF3685934.1"/>
    </source>
</evidence>
<dbReference type="Proteomes" id="UP000663836">
    <property type="component" value="Unassembled WGS sequence"/>
</dbReference>
<dbReference type="AlphaFoldDB" id="A0A815AD53"/>
<feature type="signal peptide" evidence="1">
    <location>
        <begin position="1"/>
        <end position="26"/>
    </location>
</feature>
<evidence type="ECO:0000313" key="2">
    <source>
        <dbReference type="EMBL" id="CAF1255462.1"/>
    </source>
</evidence>
<feature type="chain" id="PRO_5036411254" evidence="1">
    <location>
        <begin position="27"/>
        <end position="118"/>
    </location>
</feature>
<dbReference type="Proteomes" id="UP000663889">
    <property type="component" value="Unassembled WGS sequence"/>
</dbReference>
<evidence type="ECO:0000313" key="8">
    <source>
        <dbReference type="Proteomes" id="UP000663882"/>
    </source>
</evidence>
<dbReference type="Proteomes" id="UP000663864">
    <property type="component" value="Unassembled WGS sequence"/>
</dbReference>
<dbReference type="EMBL" id="CAJNOO010002309">
    <property type="protein sequence ID" value="CAF1255462.1"/>
    <property type="molecule type" value="Genomic_DNA"/>
</dbReference>
<dbReference type="EMBL" id="CAJNOU010003001">
    <property type="protein sequence ID" value="CAF1364273.1"/>
    <property type="molecule type" value="Genomic_DNA"/>
</dbReference>
<sequence>MPNLIAFLTALIFIVHIHCLLGLSLANDDEYDVKSKRSDSSLLPNEKFSLVTEEKLFKLKELADVAHDSKLHDLYRAVHHYFQMAQKNKEYVLWKYDTNQEGLVLTVKQNLNGILYYG</sequence>
<dbReference type="EMBL" id="CAJOBE010000796">
    <property type="protein sequence ID" value="CAF3685934.1"/>
    <property type="molecule type" value="Genomic_DNA"/>
</dbReference>
<evidence type="ECO:0000313" key="4">
    <source>
        <dbReference type="EMBL" id="CAF1465624.1"/>
    </source>
</evidence>
<dbReference type="OrthoDB" id="9975795at2759"/>
<dbReference type="Proteomes" id="UP000663882">
    <property type="component" value="Unassembled WGS sequence"/>
</dbReference>
<evidence type="ECO:0000256" key="1">
    <source>
        <dbReference type="SAM" id="SignalP"/>
    </source>
</evidence>
<organism evidence="2 8">
    <name type="scientific">Rotaria sordida</name>
    <dbReference type="NCBI Taxonomy" id="392033"/>
    <lineage>
        <taxon>Eukaryota</taxon>
        <taxon>Metazoa</taxon>
        <taxon>Spiralia</taxon>
        <taxon>Gnathifera</taxon>
        <taxon>Rotifera</taxon>
        <taxon>Eurotatoria</taxon>
        <taxon>Bdelloidea</taxon>
        <taxon>Philodinida</taxon>
        <taxon>Philodinidae</taxon>
        <taxon>Rotaria</taxon>
    </lineage>
</organism>
<gene>
    <name evidence="5" type="ORF">FNK824_LOCUS8176</name>
    <name evidence="7" type="ORF">JBS370_LOCUS32409</name>
    <name evidence="6" type="ORF">OTI717_LOCUS22874</name>
    <name evidence="2" type="ORF">RFH988_LOCUS27398</name>
    <name evidence="3" type="ORF">SEV965_LOCUS29542</name>
    <name evidence="4" type="ORF">ZHD862_LOCUS35896</name>
</gene>
<dbReference type="EMBL" id="CAJNOT010005436">
    <property type="protein sequence ID" value="CAF1465624.1"/>
    <property type="molecule type" value="Genomic_DNA"/>
</dbReference>
<protein>
    <submittedName>
        <fullName evidence="2">Uncharacterized protein</fullName>
    </submittedName>
</protein>
<dbReference type="Proteomes" id="UP000663823">
    <property type="component" value="Unassembled WGS sequence"/>
</dbReference>
<evidence type="ECO:0000313" key="7">
    <source>
        <dbReference type="EMBL" id="CAF4115930.1"/>
    </source>
</evidence>
<comment type="caution">
    <text evidence="2">The sequence shown here is derived from an EMBL/GenBank/DDBJ whole genome shotgun (WGS) entry which is preliminary data.</text>
</comment>
<reference evidence="2" key="1">
    <citation type="submission" date="2021-02" db="EMBL/GenBank/DDBJ databases">
        <authorList>
            <person name="Nowell W R."/>
        </authorList>
    </citation>
    <scope>NUCLEOTIDE SEQUENCE</scope>
</reference>
<accession>A0A815AD53</accession>